<evidence type="ECO:0000256" key="8">
    <source>
        <dbReference type="ARBA" id="ARBA00023077"/>
    </source>
</evidence>
<keyword evidence="5 11" id="KW-0812">Transmembrane</keyword>
<dbReference type="Pfam" id="PF00593">
    <property type="entry name" value="TonB_dep_Rec_b-barrel"/>
    <property type="match status" value="1"/>
</dbReference>
<evidence type="ECO:0000259" key="15">
    <source>
        <dbReference type="SMART" id="SM00965"/>
    </source>
</evidence>
<keyword evidence="7" id="KW-0408">Iron</keyword>
<feature type="domain" description="Secretin/TonB short N-terminal" evidence="15">
    <location>
        <begin position="97"/>
        <end position="148"/>
    </location>
</feature>
<dbReference type="PANTHER" id="PTHR30442">
    <property type="entry name" value="IRON III DICITRATE TRANSPORT PROTEIN FECA"/>
    <property type="match status" value="1"/>
</dbReference>
<evidence type="ECO:0000256" key="6">
    <source>
        <dbReference type="ARBA" id="ARBA00022729"/>
    </source>
</evidence>
<dbReference type="PROSITE" id="PS52016">
    <property type="entry name" value="TONB_DEPENDENT_REC_3"/>
    <property type="match status" value="1"/>
</dbReference>
<evidence type="ECO:0000256" key="14">
    <source>
        <dbReference type="SAM" id="MobiDB-lite"/>
    </source>
</evidence>
<evidence type="ECO:0000313" key="17">
    <source>
        <dbReference type="Proteomes" id="UP000000653"/>
    </source>
</evidence>
<evidence type="ECO:0000256" key="10">
    <source>
        <dbReference type="ARBA" id="ARBA00023237"/>
    </source>
</evidence>
<feature type="region of interest" description="Disordered" evidence="14">
    <location>
        <begin position="313"/>
        <end position="332"/>
    </location>
</feature>
<evidence type="ECO:0000256" key="4">
    <source>
        <dbReference type="ARBA" id="ARBA00022496"/>
    </source>
</evidence>
<dbReference type="InterPro" id="IPR037066">
    <property type="entry name" value="Plug_dom_sf"/>
</dbReference>
<name>A0A0H2ZH60_PSEAB</name>
<dbReference type="FunFam" id="3.55.50.30:FF:000002">
    <property type="entry name" value="Probable TonB-dependent receptor"/>
    <property type="match status" value="1"/>
</dbReference>
<dbReference type="InterPro" id="IPR039426">
    <property type="entry name" value="TonB-dep_rcpt-like"/>
</dbReference>
<dbReference type="SUPFAM" id="SSF56935">
    <property type="entry name" value="Porins"/>
    <property type="match status" value="1"/>
</dbReference>
<feature type="short sequence motif" description="TonB C-terminal box" evidence="12">
    <location>
        <begin position="972"/>
        <end position="989"/>
    </location>
</feature>
<dbReference type="GO" id="GO:0009279">
    <property type="term" value="C:cell outer membrane"/>
    <property type="evidence" value="ECO:0007669"/>
    <property type="project" value="UniProtKB-SubCell"/>
</dbReference>
<keyword evidence="2 11" id="KW-0813">Transport</keyword>
<feature type="compositionally biased region" description="Polar residues" evidence="14">
    <location>
        <begin position="318"/>
        <end position="329"/>
    </location>
</feature>
<evidence type="ECO:0000256" key="2">
    <source>
        <dbReference type="ARBA" id="ARBA00022448"/>
    </source>
</evidence>
<keyword evidence="3 11" id="KW-1134">Transmembrane beta strand</keyword>
<dbReference type="InterPro" id="IPR000531">
    <property type="entry name" value="Beta-barrel_TonB"/>
</dbReference>
<keyword evidence="6" id="KW-0732">Signal</keyword>
<dbReference type="InterPro" id="IPR011662">
    <property type="entry name" value="Secretin/TonB_short_N"/>
</dbReference>
<dbReference type="InterPro" id="IPR010917">
    <property type="entry name" value="TonB_rcpt_CS"/>
</dbReference>
<reference evidence="16 17" key="1">
    <citation type="journal article" date="2006" name="Genome Biol.">
        <title>Genomic analysis reveals that Pseudomonas aeruginosa virulence is combinatorial.</title>
        <authorList>
            <person name="Lee D.G."/>
            <person name="Urbach J.M."/>
            <person name="Wu G."/>
            <person name="Liberati N.T."/>
            <person name="Feinbaum R.L."/>
            <person name="Miyata S."/>
            <person name="Diggins L.T."/>
            <person name="He J."/>
            <person name="Saucier M."/>
            <person name="Deziel E."/>
            <person name="Friedman L."/>
            <person name="Li L."/>
            <person name="Grills G."/>
            <person name="Montgomery K."/>
            <person name="Kucherlapati R."/>
            <person name="Rahme L.G."/>
            <person name="Ausubel F.M."/>
        </authorList>
    </citation>
    <scope>NUCLEOTIDE SEQUENCE [LARGE SCALE GENOMIC DNA]</scope>
    <source>
        <strain evidence="16 17">UCBPP-PA14</strain>
    </source>
</reference>
<evidence type="ECO:0000256" key="13">
    <source>
        <dbReference type="RuleBase" id="RU003357"/>
    </source>
</evidence>
<protein>
    <submittedName>
        <fullName evidence="16">Putative extracellular heme-binding protein</fullName>
    </submittedName>
</protein>
<accession>A0A0H2ZH60</accession>
<dbReference type="Proteomes" id="UP000000653">
    <property type="component" value="Chromosome"/>
</dbReference>
<dbReference type="SMART" id="SM00965">
    <property type="entry name" value="STN"/>
    <property type="match status" value="1"/>
</dbReference>
<evidence type="ECO:0000256" key="11">
    <source>
        <dbReference type="PROSITE-ProRule" id="PRU01360"/>
    </source>
</evidence>
<evidence type="ECO:0000256" key="9">
    <source>
        <dbReference type="ARBA" id="ARBA00023136"/>
    </source>
</evidence>
<evidence type="ECO:0000313" key="16">
    <source>
        <dbReference type="EMBL" id="ABJ14282.1"/>
    </source>
</evidence>
<keyword evidence="4" id="KW-0410">Iron transport</keyword>
<evidence type="ECO:0000256" key="1">
    <source>
        <dbReference type="ARBA" id="ARBA00004571"/>
    </source>
</evidence>
<dbReference type="EMBL" id="CP000438">
    <property type="protein sequence ID" value="ABJ14282.1"/>
    <property type="molecule type" value="Genomic_DNA"/>
</dbReference>
<evidence type="ECO:0000256" key="7">
    <source>
        <dbReference type="ARBA" id="ARBA00023004"/>
    </source>
</evidence>
<keyword evidence="4" id="KW-0406">Ion transport</keyword>
<dbReference type="InterPro" id="IPR012910">
    <property type="entry name" value="Plug_dom"/>
</dbReference>
<dbReference type="PANTHER" id="PTHR30442:SF0">
    <property type="entry name" value="FE(3+) DICITRATE TRANSPORT PROTEIN FECA"/>
    <property type="match status" value="1"/>
</dbReference>
<dbReference type="GO" id="GO:0033214">
    <property type="term" value="P:siderophore-iron import into cell"/>
    <property type="evidence" value="ECO:0007669"/>
    <property type="project" value="TreeGrafter"/>
</dbReference>
<dbReference type="InterPro" id="IPR036942">
    <property type="entry name" value="Beta-barrel_TonB_sf"/>
</dbReference>
<comment type="subcellular location">
    <subcellularLocation>
        <location evidence="1 11">Cell outer membrane</location>
        <topology evidence="1 11">Multi-pass membrane protein</topology>
    </subcellularLocation>
</comment>
<proteinExistence type="inferred from homology"/>
<dbReference type="KEGG" id="pau:PA14_64710"/>
<evidence type="ECO:0000256" key="12">
    <source>
        <dbReference type="PROSITE-ProRule" id="PRU10144"/>
    </source>
</evidence>
<keyword evidence="10 11" id="KW-0998">Cell outer membrane</keyword>
<gene>
    <name evidence="16" type="ordered locus">PA14_64710</name>
</gene>
<sequence length="989" mass="108162">MTGANPASEEVMSLQRPIPSLARPLSRLSPLTLALRCALLGLSAVGAGLLGGGLAHAQSVGQHSAATRLDDATPRSYDIPAGSLGASLGAFASQSGLLLSFDPALTRGRTAPALKGRYSVLEGLQRVLSNTGLQVAAGTSGAYLLVEPRMSGEAPADLSPVVVSAAELADPQKETYTAPRSSVYLSSEDIDRFGRVSVGDLLQGIPGVQVGDSRNGGALDVNIRGIQGQSRVAVRVDGAEQALDVYRGYAGTQQRSYIDPDLVSSVTVDKGPSTRSGAIGGSVEMRTIGVKDILVDGKDLGVRFTGNVWNNGVAPQHRSASSKTENLSSVPHDDRGSLFGSQAKSGSAAFAYRNEHLDLVAAYAQRNQGNYFSGKKGQDRYRVYNRYGREESSVAKVYNAGEEVLNSSSETESYLLKATWRIADEHTLDLGYRRYDGRTGEIMPSDIFRFGTAGIYQYPLSEVKIDTYTARYRYLPENNPLVDLSTGLWMTEAKSDMLTSVLAPRSQAYRSDRNWTRQDNRRIGGDLNNVARFETDFGDFKLDLGGSFQVEDIQPQKSVVTTLHDINANRTLRDATRQEYGLNGKLEFKPVERLTLWGGGRYSHFNSKDNGISASPRREDRDMRFITVSRPGYYGSMMWFPDQNGQYTDATDPRLNNGIVTNNTNNPFEGIPFDEFGPANVTVHPSRVTNVVTGYNYSKKGSSRGGGFSPAFGINFELAPDTFVYASYIEGLRLPSLFETSQGTLQVEPGKELKPERSRSWEIGASALRDSLLADGDSAAIKLAYFNNTIKNYITRYYDPGQMGLMTFSNTDSYRTSGLELQSHYDAGRVFADLSATYYLKTETCDAAFAARLRAGANRYQRTENTPNCTPGSFMGSYTNTQNPPRLATNLTAGLRFFDQALTLGGRMTYTSGPTATADKPWQVGATTPQIEYRSVQLFDLFLKYKLFEHTELNASLQNLTDRYYLDPLAQSFMPAPGRTLRVGMQAKF</sequence>
<dbReference type="HOGENOM" id="CLU_008287_19_1_6"/>
<dbReference type="Gene3D" id="3.55.50.30">
    <property type="match status" value="1"/>
</dbReference>
<organism evidence="16 17">
    <name type="scientific">Pseudomonas aeruginosa (strain UCBPP-PA14)</name>
    <dbReference type="NCBI Taxonomy" id="208963"/>
    <lineage>
        <taxon>Bacteria</taxon>
        <taxon>Pseudomonadati</taxon>
        <taxon>Pseudomonadota</taxon>
        <taxon>Gammaproteobacteria</taxon>
        <taxon>Pseudomonadales</taxon>
        <taxon>Pseudomonadaceae</taxon>
        <taxon>Pseudomonas</taxon>
    </lineage>
</organism>
<dbReference type="AlphaFoldDB" id="A0A0H2ZH60"/>
<keyword evidence="8 13" id="KW-0798">TonB box</keyword>
<comment type="similarity">
    <text evidence="11 13">Belongs to the TonB-dependent receptor family.</text>
</comment>
<dbReference type="Pfam" id="PF07715">
    <property type="entry name" value="Plug"/>
    <property type="match status" value="1"/>
</dbReference>
<keyword evidence="9 11" id="KW-0472">Membrane</keyword>
<dbReference type="Gene3D" id="2.170.130.10">
    <property type="entry name" value="TonB-dependent receptor, plug domain"/>
    <property type="match status" value="1"/>
</dbReference>
<dbReference type="PROSITE" id="PS01156">
    <property type="entry name" value="TONB_DEPENDENT_REC_2"/>
    <property type="match status" value="1"/>
</dbReference>
<dbReference type="BioCyc" id="PAER208963:G1G74-5469-MONOMER"/>
<dbReference type="Gene3D" id="2.40.170.20">
    <property type="entry name" value="TonB-dependent receptor, beta-barrel domain"/>
    <property type="match status" value="1"/>
</dbReference>
<evidence type="ECO:0000256" key="3">
    <source>
        <dbReference type="ARBA" id="ARBA00022452"/>
    </source>
</evidence>
<evidence type="ECO:0000256" key="5">
    <source>
        <dbReference type="ARBA" id="ARBA00022692"/>
    </source>
</evidence>